<accession>A0A9D1T4D7</accession>
<dbReference type="GO" id="GO:0016052">
    <property type="term" value="P:carbohydrate catabolic process"/>
    <property type="evidence" value="ECO:0007669"/>
    <property type="project" value="TreeGrafter"/>
</dbReference>
<dbReference type="GO" id="GO:0016998">
    <property type="term" value="P:cell wall macromolecule catabolic process"/>
    <property type="evidence" value="ECO:0007669"/>
    <property type="project" value="InterPro"/>
</dbReference>
<reference evidence="2" key="1">
    <citation type="submission" date="2020-10" db="EMBL/GenBank/DDBJ databases">
        <authorList>
            <person name="Gilroy R."/>
        </authorList>
    </citation>
    <scope>NUCLEOTIDE SEQUENCE</scope>
    <source>
        <strain evidence="2">1370</strain>
    </source>
</reference>
<name>A0A9D1T4D7_9FIRM</name>
<dbReference type="GO" id="GO:0009253">
    <property type="term" value="P:peptidoglycan catabolic process"/>
    <property type="evidence" value="ECO:0007669"/>
    <property type="project" value="InterPro"/>
</dbReference>
<dbReference type="InterPro" id="IPR017853">
    <property type="entry name" value="GH"/>
</dbReference>
<protein>
    <submittedName>
        <fullName evidence="2">Glycoside hydrolase family 25 protein</fullName>
    </submittedName>
</protein>
<gene>
    <name evidence="2" type="ORF">IAD28_01055</name>
</gene>
<dbReference type="Gene3D" id="3.20.20.80">
    <property type="entry name" value="Glycosidases"/>
    <property type="match status" value="1"/>
</dbReference>
<dbReference type="Pfam" id="PF01183">
    <property type="entry name" value="Glyco_hydro_25"/>
    <property type="match status" value="1"/>
</dbReference>
<comment type="caution">
    <text evidence="2">The sequence shown here is derived from an EMBL/GenBank/DDBJ whole genome shotgun (WGS) entry which is preliminary data.</text>
</comment>
<proteinExistence type="inferred from homology"/>
<comment type="similarity">
    <text evidence="1">Belongs to the glycosyl hydrolase 25 family.</text>
</comment>
<reference evidence="2" key="2">
    <citation type="journal article" date="2021" name="PeerJ">
        <title>Extensive microbial diversity within the chicken gut microbiome revealed by metagenomics and culture.</title>
        <authorList>
            <person name="Gilroy R."/>
            <person name="Ravi A."/>
            <person name="Getino M."/>
            <person name="Pursley I."/>
            <person name="Horton D.L."/>
            <person name="Alikhan N.F."/>
            <person name="Baker D."/>
            <person name="Gharbi K."/>
            <person name="Hall N."/>
            <person name="Watson M."/>
            <person name="Adriaenssens E.M."/>
            <person name="Foster-Nyarko E."/>
            <person name="Jarju S."/>
            <person name="Secka A."/>
            <person name="Antonio M."/>
            <person name="Oren A."/>
            <person name="Chaudhuri R.R."/>
            <person name="La Ragione R."/>
            <person name="Hildebrand F."/>
            <person name="Pallen M.J."/>
        </authorList>
    </citation>
    <scope>NUCLEOTIDE SEQUENCE</scope>
    <source>
        <strain evidence="2">1370</strain>
    </source>
</reference>
<dbReference type="SUPFAM" id="SSF51445">
    <property type="entry name" value="(Trans)glycosidases"/>
    <property type="match status" value="1"/>
</dbReference>
<dbReference type="PANTHER" id="PTHR34135:SF2">
    <property type="entry name" value="LYSOZYME"/>
    <property type="match status" value="1"/>
</dbReference>
<keyword evidence="2" id="KW-0378">Hydrolase</keyword>
<dbReference type="PROSITE" id="PS51904">
    <property type="entry name" value="GLYCOSYL_HYDROL_F25_2"/>
    <property type="match status" value="1"/>
</dbReference>
<evidence type="ECO:0000313" key="3">
    <source>
        <dbReference type="Proteomes" id="UP000823960"/>
    </source>
</evidence>
<dbReference type="InterPro" id="IPR002053">
    <property type="entry name" value="Glyco_hydro_25"/>
</dbReference>
<evidence type="ECO:0000256" key="1">
    <source>
        <dbReference type="ARBA" id="ARBA00010646"/>
    </source>
</evidence>
<dbReference type="Proteomes" id="UP000823960">
    <property type="component" value="Unassembled WGS sequence"/>
</dbReference>
<dbReference type="AlphaFoldDB" id="A0A9D1T4D7"/>
<sequence>MTGLLGVDLSKHQKAGEVDFSELKALGYEFVMLRAGYGMYPSQEDSAFSSHYKAARQSGLEVGAYHYSYAKSESEAKREAECFLGWIRDKRLSYPVAFDIEDGSQKKLGKSLCTDIALSFMERVESAGYYTMLYSYANFIKNCLDMNRLRHFDVWLACYTSEKRRDELYTHPVLGIWQYSSSVILPSVYKSRLDHNISYKDYAKIIKNAGLNNL</sequence>
<evidence type="ECO:0000313" key="2">
    <source>
        <dbReference type="EMBL" id="HIV10273.1"/>
    </source>
</evidence>
<dbReference type="GO" id="GO:0003796">
    <property type="term" value="F:lysozyme activity"/>
    <property type="evidence" value="ECO:0007669"/>
    <property type="project" value="InterPro"/>
</dbReference>
<organism evidence="2 3">
    <name type="scientific">Candidatus Faeciplasma avium</name>
    <dbReference type="NCBI Taxonomy" id="2840798"/>
    <lineage>
        <taxon>Bacteria</taxon>
        <taxon>Bacillati</taxon>
        <taxon>Bacillota</taxon>
        <taxon>Clostridia</taxon>
        <taxon>Eubacteriales</taxon>
        <taxon>Oscillospiraceae</taxon>
        <taxon>Oscillospiraceae incertae sedis</taxon>
        <taxon>Candidatus Faeciplasma</taxon>
    </lineage>
</organism>
<dbReference type="EMBL" id="DVOL01000012">
    <property type="protein sequence ID" value="HIV10273.1"/>
    <property type="molecule type" value="Genomic_DNA"/>
</dbReference>
<dbReference type="CDD" id="cd06414">
    <property type="entry name" value="GH25_LytC-like"/>
    <property type="match status" value="1"/>
</dbReference>
<dbReference type="PANTHER" id="PTHR34135">
    <property type="entry name" value="LYSOZYME"/>
    <property type="match status" value="1"/>
</dbReference>